<organism evidence="1 2">
    <name type="scientific">Candidatus Promineifilum breve</name>
    <dbReference type="NCBI Taxonomy" id="1806508"/>
    <lineage>
        <taxon>Bacteria</taxon>
        <taxon>Bacillati</taxon>
        <taxon>Chloroflexota</taxon>
        <taxon>Ardenticatenia</taxon>
        <taxon>Candidatus Promineifilales</taxon>
        <taxon>Candidatus Promineifilaceae</taxon>
        <taxon>Candidatus Promineifilum</taxon>
    </lineage>
</organism>
<geneLocation type="plasmid" evidence="1 2">
    <name>III</name>
</geneLocation>
<proteinExistence type="predicted"/>
<keyword evidence="1" id="KW-0614">Plasmid</keyword>
<dbReference type="AlphaFoldDB" id="A0A160T7G9"/>
<evidence type="ECO:0000313" key="2">
    <source>
        <dbReference type="Proteomes" id="UP000215027"/>
    </source>
</evidence>
<reference evidence="1" key="1">
    <citation type="submission" date="2016-01" db="EMBL/GenBank/DDBJ databases">
        <authorList>
            <person name="Mcilroy J.S."/>
            <person name="Karst M S."/>
            <person name="Albertsen M."/>
        </authorList>
    </citation>
    <scope>NUCLEOTIDE SEQUENCE</scope>
    <source>
        <strain evidence="1">Cfx-K</strain>
        <plasmid evidence="1">III</plasmid>
    </source>
</reference>
<dbReference type="KEGG" id="pbf:CFX0092_P0006"/>
<accession>A0A160T7G9</accession>
<gene>
    <name evidence="1" type="ORF">CFX0092_P0006</name>
</gene>
<sequence length="84" mass="9812">MRQRQEIDEMTKKISNWLDAVQIMSSEHGYGQNDERLEAARWMVRNLNTYGDPDGIMDWLLDGDWKGNEAQTDIQGQIRLISEV</sequence>
<name>A0A160T7G9_9CHLR</name>
<dbReference type="EMBL" id="LN890657">
    <property type="protein sequence ID" value="CUS06406.1"/>
    <property type="molecule type" value="Genomic_DNA"/>
</dbReference>
<dbReference type="Proteomes" id="UP000215027">
    <property type="component" value="Plasmid III"/>
</dbReference>
<protein>
    <submittedName>
        <fullName evidence="1">Uncharacterized protein</fullName>
    </submittedName>
</protein>
<evidence type="ECO:0000313" key="1">
    <source>
        <dbReference type="EMBL" id="CUS06406.1"/>
    </source>
</evidence>
<keyword evidence="2" id="KW-1185">Reference proteome</keyword>